<dbReference type="EMBL" id="CM042027">
    <property type="protein sequence ID" value="KAI3802359.1"/>
    <property type="molecule type" value="Genomic_DNA"/>
</dbReference>
<evidence type="ECO:0000313" key="2">
    <source>
        <dbReference type="Proteomes" id="UP001056120"/>
    </source>
</evidence>
<gene>
    <name evidence="1" type="ORF">L1987_30490</name>
</gene>
<reference evidence="1 2" key="2">
    <citation type="journal article" date="2022" name="Mol. Ecol. Resour.">
        <title>The genomes of chicory, endive, great burdock and yacon provide insights into Asteraceae paleo-polyploidization history and plant inulin production.</title>
        <authorList>
            <person name="Fan W."/>
            <person name="Wang S."/>
            <person name="Wang H."/>
            <person name="Wang A."/>
            <person name="Jiang F."/>
            <person name="Liu H."/>
            <person name="Zhao H."/>
            <person name="Xu D."/>
            <person name="Zhang Y."/>
        </authorList>
    </citation>
    <scope>NUCLEOTIDE SEQUENCE [LARGE SCALE GENOMIC DNA]</scope>
    <source>
        <strain evidence="2">cv. Yunnan</strain>
        <tissue evidence="1">Leaves</tissue>
    </source>
</reference>
<sequence length="101" mass="11575">MRRSGSVNPEIVYKPYEPWRIQIEVLLIQKMPRSEDCQGENEMRLFSCPTDGANVAVDIHREDCLDRHNNLGDNQSHLVHSASLQICKIKSSLEGVRDRSL</sequence>
<organism evidence="1 2">
    <name type="scientific">Smallanthus sonchifolius</name>
    <dbReference type="NCBI Taxonomy" id="185202"/>
    <lineage>
        <taxon>Eukaryota</taxon>
        <taxon>Viridiplantae</taxon>
        <taxon>Streptophyta</taxon>
        <taxon>Embryophyta</taxon>
        <taxon>Tracheophyta</taxon>
        <taxon>Spermatophyta</taxon>
        <taxon>Magnoliopsida</taxon>
        <taxon>eudicotyledons</taxon>
        <taxon>Gunneridae</taxon>
        <taxon>Pentapetalae</taxon>
        <taxon>asterids</taxon>
        <taxon>campanulids</taxon>
        <taxon>Asterales</taxon>
        <taxon>Asteraceae</taxon>
        <taxon>Asteroideae</taxon>
        <taxon>Heliantheae alliance</taxon>
        <taxon>Millerieae</taxon>
        <taxon>Smallanthus</taxon>
    </lineage>
</organism>
<name>A0ACB9I2C0_9ASTR</name>
<keyword evidence="2" id="KW-1185">Reference proteome</keyword>
<proteinExistence type="predicted"/>
<accession>A0ACB9I2C0</accession>
<protein>
    <submittedName>
        <fullName evidence="1">Uncharacterized protein</fullName>
    </submittedName>
</protein>
<comment type="caution">
    <text evidence="1">The sequence shown here is derived from an EMBL/GenBank/DDBJ whole genome shotgun (WGS) entry which is preliminary data.</text>
</comment>
<dbReference type="Proteomes" id="UP001056120">
    <property type="component" value="Linkage Group LG10"/>
</dbReference>
<reference evidence="2" key="1">
    <citation type="journal article" date="2022" name="Mol. Ecol. Resour.">
        <title>The genomes of chicory, endive, great burdock and yacon provide insights into Asteraceae palaeo-polyploidization history and plant inulin production.</title>
        <authorList>
            <person name="Fan W."/>
            <person name="Wang S."/>
            <person name="Wang H."/>
            <person name="Wang A."/>
            <person name="Jiang F."/>
            <person name="Liu H."/>
            <person name="Zhao H."/>
            <person name="Xu D."/>
            <person name="Zhang Y."/>
        </authorList>
    </citation>
    <scope>NUCLEOTIDE SEQUENCE [LARGE SCALE GENOMIC DNA]</scope>
    <source>
        <strain evidence="2">cv. Yunnan</strain>
    </source>
</reference>
<evidence type="ECO:0000313" key="1">
    <source>
        <dbReference type="EMBL" id="KAI3802359.1"/>
    </source>
</evidence>